<gene>
    <name evidence="6" type="ORF">H2200_009314</name>
</gene>
<dbReference type="EMBL" id="JAPDRK010000014">
    <property type="protein sequence ID" value="KAJ9606353.1"/>
    <property type="molecule type" value="Genomic_DNA"/>
</dbReference>
<dbReference type="GO" id="GO:0000976">
    <property type="term" value="F:transcription cis-regulatory region binding"/>
    <property type="evidence" value="ECO:0007669"/>
    <property type="project" value="TreeGrafter"/>
</dbReference>
<comment type="subcellular location">
    <subcellularLocation>
        <location evidence="1">Nucleus</location>
    </subcellularLocation>
</comment>
<name>A0AA39CF93_9EURO</name>
<evidence type="ECO:0000256" key="4">
    <source>
        <dbReference type="ARBA" id="ARBA00023163"/>
    </source>
</evidence>
<evidence type="ECO:0000256" key="3">
    <source>
        <dbReference type="ARBA" id="ARBA00023125"/>
    </source>
</evidence>
<dbReference type="GO" id="GO:0000981">
    <property type="term" value="F:DNA-binding transcription factor activity, RNA polymerase II-specific"/>
    <property type="evidence" value="ECO:0007669"/>
    <property type="project" value="TreeGrafter"/>
</dbReference>
<dbReference type="AlphaFoldDB" id="A0AA39CF93"/>
<keyword evidence="7" id="KW-1185">Reference proteome</keyword>
<organism evidence="6 7">
    <name type="scientific">Cladophialophora chaetospira</name>
    <dbReference type="NCBI Taxonomy" id="386627"/>
    <lineage>
        <taxon>Eukaryota</taxon>
        <taxon>Fungi</taxon>
        <taxon>Dikarya</taxon>
        <taxon>Ascomycota</taxon>
        <taxon>Pezizomycotina</taxon>
        <taxon>Eurotiomycetes</taxon>
        <taxon>Chaetothyriomycetidae</taxon>
        <taxon>Chaetothyriales</taxon>
        <taxon>Herpotrichiellaceae</taxon>
        <taxon>Cladophialophora</taxon>
    </lineage>
</organism>
<evidence type="ECO:0008006" key="8">
    <source>
        <dbReference type="Google" id="ProtNLM"/>
    </source>
</evidence>
<keyword evidence="3" id="KW-0238">DNA-binding</keyword>
<keyword evidence="2" id="KW-0805">Transcription regulation</keyword>
<dbReference type="InterPro" id="IPR051089">
    <property type="entry name" value="prtT"/>
</dbReference>
<evidence type="ECO:0000313" key="7">
    <source>
        <dbReference type="Proteomes" id="UP001172673"/>
    </source>
</evidence>
<evidence type="ECO:0000313" key="6">
    <source>
        <dbReference type="EMBL" id="KAJ9606353.1"/>
    </source>
</evidence>
<accession>A0AA39CF93</accession>
<dbReference type="GO" id="GO:0005634">
    <property type="term" value="C:nucleus"/>
    <property type="evidence" value="ECO:0007669"/>
    <property type="project" value="UniProtKB-SubCell"/>
</dbReference>
<evidence type="ECO:0000256" key="5">
    <source>
        <dbReference type="ARBA" id="ARBA00023242"/>
    </source>
</evidence>
<dbReference type="Proteomes" id="UP001172673">
    <property type="component" value="Unassembled WGS sequence"/>
</dbReference>
<comment type="caution">
    <text evidence="6">The sequence shown here is derived from an EMBL/GenBank/DDBJ whole genome shotgun (WGS) entry which is preliminary data.</text>
</comment>
<dbReference type="PANTHER" id="PTHR31845:SF21">
    <property type="entry name" value="REGULATORY PROTEIN LEU3"/>
    <property type="match status" value="1"/>
</dbReference>
<proteinExistence type="predicted"/>
<keyword evidence="4" id="KW-0804">Transcription</keyword>
<dbReference type="CDD" id="cd12148">
    <property type="entry name" value="fungal_TF_MHR"/>
    <property type="match status" value="1"/>
</dbReference>
<protein>
    <recommendedName>
        <fullName evidence="8">Transcription factor domain-containing protein</fullName>
    </recommendedName>
</protein>
<evidence type="ECO:0000256" key="2">
    <source>
        <dbReference type="ARBA" id="ARBA00023015"/>
    </source>
</evidence>
<evidence type="ECO:0000256" key="1">
    <source>
        <dbReference type="ARBA" id="ARBA00004123"/>
    </source>
</evidence>
<keyword evidence="5" id="KW-0539">Nucleus</keyword>
<sequence length="471" mass="52808">MRRAPRLLQTVFSLSANESKAELVREIQRIRGAVENPEAIQSQQTPVVEPPFINVFDGVPQTDGNSTTTTLGQNRSIAGAEITVTKINDCFSLFFTHYSPQVPVVDRPATPDAIFEKSPLLFWTVVTIGSRKYNQDPTVCSQLCHRIADLAFQSLKSRQTPIQIVQALVLLFDGLPPTTLIDAFQPDWADHDGTTAGPSQLALRTKLHHIQSSAICKITSNFMATPDDGVLQALIEMFDAQARMLQLQLHDEIDILTLYCTRLHICVSRFMLKQTDVSPTGFIDLYGISTSLIEKFAELDTATDLASYSTFYLSRALGLAAFVILKLHRSSLGLTLDRARGESCYFTAIRLYKKRSLLTSFNADLESKLAVILTELWSSSIIFRTNEGNLDSMSVRVRSRLTMNVFFDCLWWWRQEFRGQPDPFGASSQAAAGSLPLIDPFAVFPDIFTYDENYFGMYDDTFPVRDFSITS</sequence>
<reference evidence="6" key="1">
    <citation type="submission" date="2022-10" db="EMBL/GenBank/DDBJ databases">
        <title>Culturing micro-colonial fungi from biological soil crusts in the Mojave desert and describing Neophaeococcomyces mojavensis, and introducing the new genera and species Taxawa tesnikishii.</title>
        <authorList>
            <person name="Kurbessoian T."/>
            <person name="Stajich J.E."/>
        </authorList>
    </citation>
    <scope>NUCLEOTIDE SEQUENCE</scope>
    <source>
        <strain evidence="6">TK_41</strain>
    </source>
</reference>
<dbReference type="PANTHER" id="PTHR31845">
    <property type="entry name" value="FINGER DOMAIN PROTEIN, PUTATIVE-RELATED"/>
    <property type="match status" value="1"/>
</dbReference>